<organism evidence="2">
    <name type="scientific">Chryseobacterium indologenes</name>
    <name type="common">Flavobacterium indologenes</name>
    <dbReference type="NCBI Taxonomy" id="253"/>
    <lineage>
        <taxon>Bacteria</taxon>
        <taxon>Pseudomonadati</taxon>
        <taxon>Bacteroidota</taxon>
        <taxon>Flavobacteriia</taxon>
        <taxon>Flavobacteriales</taxon>
        <taxon>Weeksellaceae</taxon>
        <taxon>Chryseobacterium group</taxon>
        <taxon>Chryseobacterium</taxon>
    </lineage>
</organism>
<name>A0A411DI14_CHRID</name>
<dbReference type="AlphaFoldDB" id="A0A411DI14"/>
<evidence type="ECO:0008006" key="3">
    <source>
        <dbReference type="Google" id="ProtNLM"/>
    </source>
</evidence>
<sequence>MALGFLPIKSLNLGPVSIIFKYGSFLFIGYIFLLLYQYFNTKNKTFKLIEEQIDDLRKKHDEISFITLHQDSITVKNPFNTINCVWDKTHYKIVDQYLILNMVNKNINFIFTEAEFKENEYKILLDFLQQHSTKEK</sequence>
<reference evidence="2" key="1">
    <citation type="submission" date="2019-01" db="EMBL/GenBank/DDBJ databases">
        <title>Whole Genome Sequencing for Putative Detection of Antimicrobial Resistance and Potential Virulence Factors in Chryseobacterium indologenes isolated from Nile Tilapia in Tanzania.</title>
        <authorList>
            <person name="Mwega E."/>
            <person name="Mutoloki S."/>
            <person name="Mugimba K."/>
            <person name="Colquhoun D."/>
            <person name="Mdegela R."/>
            <person name="Evensen O."/>
            <person name="Wasteson Y."/>
        </authorList>
    </citation>
    <scope>NUCLEOTIDE SEQUENCE [LARGE SCALE GENOMIC DNA]</scope>
    <source>
        <strain evidence="2">StR 01</strain>
    </source>
</reference>
<dbReference type="EMBL" id="CP035532">
    <property type="protein sequence ID" value="QBA20003.1"/>
    <property type="molecule type" value="Genomic_DNA"/>
</dbReference>
<keyword evidence="1" id="KW-0812">Transmembrane</keyword>
<proteinExistence type="predicted"/>
<gene>
    <name evidence="2" type="ORF">EU348_02000</name>
</gene>
<evidence type="ECO:0000256" key="1">
    <source>
        <dbReference type="SAM" id="Phobius"/>
    </source>
</evidence>
<protein>
    <recommendedName>
        <fullName evidence="3">YcxB family protein</fullName>
    </recommendedName>
</protein>
<keyword evidence="1" id="KW-1133">Transmembrane helix</keyword>
<feature type="transmembrane region" description="Helical" evidence="1">
    <location>
        <begin position="20"/>
        <end position="39"/>
    </location>
</feature>
<accession>A0A411DI14</accession>
<evidence type="ECO:0000313" key="2">
    <source>
        <dbReference type="EMBL" id="QBA20003.1"/>
    </source>
</evidence>
<keyword evidence="1" id="KW-0472">Membrane</keyword>